<proteinExistence type="predicted"/>
<dbReference type="SUPFAM" id="SSF47175">
    <property type="entry name" value="Cytochromes"/>
    <property type="match status" value="1"/>
</dbReference>
<comment type="caution">
    <text evidence="2">The sequence shown here is derived from an EMBL/GenBank/DDBJ whole genome shotgun (WGS) entry which is preliminary data.</text>
</comment>
<dbReference type="PROSITE" id="PS51009">
    <property type="entry name" value="CYTCII"/>
    <property type="match status" value="1"/>
</dbReference>
<dbReference type="Gene3D" id="1.20.120.10">
    <property type="entry name" value="Cytochrome c/b562"/>
    <property type="match status" value="1"/>
</dbReference>
<feature type="chain" id="PRO_5047319993" description="Cytochrome c" evidence="1">
    <location>
        <begin position="22"/>
        <end position="186"/>
    </location>
</feature>
<evidence type="ECO:0008006" key="4">
    <source>
        <dbReference type="Google" id="ProtNLM"/>
    </source>
</evidence>
<evidence type="ECO:0000256" key="1">
    <source>
        <dbReference type="SAM" id="SignalP"/>
    </source>
</evidence>
<reference evidence="3" key="1">
    <citation type="journal article" date="2019" name="Int. J. Syst. Evol. Microbiol.">
        <title>The Global Catalogue of Microorganisms (GCM) 10K type strain sequencing project: providing services to taxonomists for standard genome sequencing and annotation.</title>
        <authorList>
            <consortium name="The Broad Institute Genomics Platform"/>
            <consortium name="The Broad Institute Genome Sequencing Center for Infectious Disease"/>
            <person name="Wu L."/>
            <person name="Ma J."/>
        </authorList>
    </citation>
    <scope>NUCLEOTIDE SEQUENCE [LARGE SCALE GENOMIC DNA]</scope>
    <source>
        <strain evidence="3">JCM 18014</strain>
    </source>
</reference>
<evidence type="ECO:0000313" key="2">
    <source>
        <dbReference type="EMBL" id="GAA5048167.1"/>
    </source>
</evidence>
<keyword evidence="3" id="KW-1185">Reference proteome</keyword>
<dbReference type="PROSITE" id="PS51257">
    <property type="entry name" value="PROKAR_LIPOPROTEIN"/>
    <property type="match status" value="1"/>
</dbReference>
<protein>
    <recommendedName>
        <fullName evidence="4">Cytochrome c</fullName>
    </recommendedName>
</protein>
<gene>
    <name evidence="2" type="ORF">GCM10023208_05110</name>
</gene>
<keyword evidence="1" id="KW-0732">Signal</keyword>
<accession>A0ABP9K132</accession>
<dbReference type="Pfam" id="PF01322">
    <property type="entry name" value="Cytochrom_C_2"/>
    <property type="match status" value="1"/>
</dbReference>
<dbReference type="RefSeq" id="WP_346031571.1">
    <property type="nucleotide sequence ID" value="NZ_BAABHV010000005.1"/>
</dbReference>
<evidence type="ECO:0000313" key="3">
    <source>
        <dbReference type="Proteomes" id="UP001500518"/>
    </source>
</evidence>
<dbReference type="Proteomes" id="UP001500518">
    <property type="component" value="Unassembled WGS sequence"/>
</dbReference>
<dbReference type="InterPro" id="IPR002321">
    <property type="entry name" value="Cyt_c_II"/>
</dbReference>
<organism evidence="2 3">
    <name type="scientific">Erythrobacter westpacificensis</name>
    <dbReference type="NCBI Taxonomy" id="1055231"/>
    <lineage>
        <taxon>Bacteria</taxon>
        <taxon>Pseudomonadati</taxon>
        <taxon>Pseudomonadota</taxon>
        <taxon>Alphaproteobacteria</taxon>
        <taxon>Sphingomonadales</taxon>
        <taxon>Erythrobacteraceae</taxon>
        <taxon>Erythrobacter/Porphyrobacter group</taxon>
        <taxon>Erythrobacter</taxon>
    </lineage>
</organism>
<feature type="signal peptide" evidence="1">
    <location>
        <begin position="1"/>
        <end position="21"/>
    </location>
</feature>
<name>A0ABP9K132_9SPHN</name>
<dbReference type="InterPro" id="IPR010980">
    <property type="entry name" value="Cyt_c/b562"/>
</dbReference>
<sequence length="186" mass="19999">MRHTMLIASAGAALLAACAAAPDASDQPQASAAGDTYYLRAGMIEEINPPMEAIWNMQVEVMDDFGNFDPALMTPQTWADLQGHAQGLAAATQRMATAGTYVAANPDGPYTDAPVGTDLAAIQQRLDRDKAAYRALSQNTARHAEQLLAAARAQDAAQVTQLVNDMQPQCKACHDVFWYPEEYQGQ</sequence>
<dbReference type="EMBL" id="BAABHV010000005">
    <property type="protein sequence ID" value="GAA5048167.1"/>
    <property type="molecule type" value="Genomic_DNA"/>
</dbReference>